<comment type="caution">
    <text evidence="1">The sequence shown here is derived from an EMBL/GenBank/DDBJ whole genome shotgun (WGS) entry which is preliminary data.</text>
</comment>
<dbReference type="Proteomes" id="UP001341840">
    <property type="component" value="Unassembled WGS sequence"/>
</dbReference>
<sequence>MRFFSHGKLEMTKVIPPSFNLTLSHSISLPLPVAALPSHRRSPPLPVVAFPSHIATSSLALRSLSLTRRRAAPLNRVAVIFSSSLSATLCKVLVSHGHGFSKF</sequence>
<proteinExistence type="predicted"/>
<organism evidence="1 2">
    <name type="scientific">Stylosanthes scabra</name>
    <dbReference type="NCBI Taxonomy" id="79078"/>
    <lineage>
        <taxon>Eukaryota</taxon>
        <taxon>Viridiplantae</taxon>
        <taxon>Streptophyta</taxon>
        <taxon>Embryophyta</taxon>
        <taxon>Tracheophyta</taxon>
        <taxon>Spermatophyta</taxon>
        <taxon>Magnoliopsida</taxon>
        <taxon>eudicotyledons</taxon>
        <taxon>Gunneridae</taxon>
        <taxon>Pentapetalae</taxon>
        <taxon>rosids</taxon>
        <taxon>fabids</taxon>
        <taxon>Fabales</taxon>
        <taxon>Fabaceae</taxon>
        <taxon>Papilionoideae</taxon>
        <taxon>50 kb inversion clade</taxon>
        <taxon>dalbergioids sensu lato</taxon>
        <taxon>Dalbergieae</taxon>
        <taxon>Pterocarpus clade</taxon>
        <taxon>Stylosanthes</taxon>
    </lineage>
</organism>
<evidence type="ECO:0000313" key="1">
    <source>
        <dbReference type="EMBL" id="MED6133751.1"/>
    </source>
</evidence>
<name>A0ABU6SC12_9FABA</name>
<dbReference type="EMBL" id="JASCZI010060547">
    <property type="protein sequence ID" value="MED6133751.1"/>
    <property type="molecule type" value="Genomic_DNA"/>
</dbReference>
<accession>A0ABU6SC12</accession>
<reference evidence="1 2" key="1">
    <citation type="journal article" date="2023" name="Plants (Basel)">
        <title>Bridging the Gap: Combining Genomics and Transcriptomics Approaches to Understand Stylosanthes scabra, an Orphan Legume from the Brazilian Caatinga.</title>
        <authorList>
            <person name="Ferreira-Neto J.R.C."/>
            <person name="da Silva M.D."/>
            <person name="Binneck E."/>
            <person name="de Melo N.F."/>
            <person name="da Silva R.H."/>
            <person name="de Melo A.L.T.M."/>
            <person name="Pandolfi V."/>
            <person name="Bustamante F.O."/>
            <person name="Brasileiro-Vidal A.C."/>
            <person name="Benko-Iseppon A.M."/>
        </authorList>
    </citation>
    <scope>NUCLEOTIDE SEQUENCE [LARGE SCALE GENOMIC DNA]</scope>
    <source>
        <tissue evidence="1">Leaves</tissue>
    </source>
</reference>
<gene>
    <name evidence="1" type="ORF">PIB30_031068</name>
</gene>
<protein>
    <submittedName>
        <fullName evidence="1">Uncharacterized protein</fullName>
    </submittedName>
</protein>
<evidence type="ECO:0000313" key="2">
    <source>
        <dbReference type="Proteomes" id="UP001341840"/>
    </source>
</evidence>
<keyword evidence="2" id="KW-1185">Reference proteome</keyword>